<dbReference type="GO" id="GO:0016829">
    <property type="term" value="F:lyase activity"/>
    <property type="evidence" value="ECO:0007669"/>
    <property type="project" value="UniProtKB-KW"/>
</dbReference>
<protein>
    <submittedName>
        <fullName evidence="3">Parallel beta helix pectate lyase-like protein</fullName>
    </submittedName>
</protein>
<dbReference type="PANTHER" id="PTHR36453:SF1">
    <property type="entry name" value="RIGHT HANDED BETA HELIX DOMAIN-CONTAINING PROTEIN"/>
    <property type="match status" value="1"/>
</dbReference>
<sequence>MTFKQIFPIFLFVFLTFSITAQEIYVAPAGSDSNEGTKKLPLKTISAAQKMAVALLESGRETEVIVWLDGGTYTIAEPLEFTPLNSERQDLRLVFKAQKGESPVISGGAEINGWIKNEDGLWEASLPDALKGMDNFRELFISGTRAIRARFPNEGFLHVKKAGEDRRTNFFFEKEDFPIPANLEGLELVFLHDWSISRIEVKEIDATNSQLFTVDSIGAKAPAFFAIDNWEPNPRYFLENAPEFLDADYEWIFLKGQQKFLLKLPESINPSDLNLVVPISEGLISIIGKEDQQVKNIHFEGIVFQFSKWGIPQKGYCGVQACHFDPRPSTKGWAVVPAAISSVWAENVSFTRCSFKNLGGSGIWFGTGSKNCKVIDSELVDISGNGIMIGEGQDRIVNGEPWWKSAPHQVASGNTIENCTITQVGAQFYGAMGIWAGLTAETSIKKNHLFSFPYTGISVGWMWSPVPTPARQNTIEGNHIHDIMNILSDGGGIYMLGLQPGSKILYNRIHDVEVNAGKAESNGMFLDEGITDVLVEGNLVYSIAKSPLRFHRATVNTVKENYFFCTDGNPPIRYNTTKEEDIQKVDNKVFSEGEPNYQKELKKQITRWEKKSIKPGGR</sequence>
<accession>A0A3E0DI33</accession>
<dbReference type="SMART" id="SM00710">
    <property type="entry name" value="PbH1"/>
    <property type="match status" value="5"/>
</dbReference>
<dbReference type="EMBL" id="QUNF01000022">
    <property type="protein sequence ID" value="REG82275.1"/>
    <property type="molecule type" value="Genomic_DNA"/>
</dbReference>
<dbReference type="AlphaFoldDB" id="A0A3E0DI33"/>
<dbReference type="PANTHER" id="PTHR36453">
    <property type="entry name" value="SECRETED PROTEIN-RELATED"/>
    <property type="match status" value="1"/>
</dbReference>
<dbReference type="Proteomes" id="UP000256405">
    <property type="component" value="Unassembled WGS sequence"/>
</dbReference>
<feature type="domain" description="GH141-like insertion" evidence="2">
    <location>
        <begin position="121"/>
        <end position="259"/>
    </location>
</feature>
<dbReference type="OrthoDB" id="9808066at2"/>
<dbReference type="Gene3D" id="2.160.20.10">
    <property type="entry name" value="Single-stranded right-handed beta-helix, Pectin lyase-like"/>
    <property type="match status" value="2"/>
</dbReference>
<evidence type="ECO:0000313" key="3">
    <source>
        <dbReference type="EMBL" id="REG82275.1"/>
    </source>
</evidence>
<dbReference type="SUPFAM" id="SSF51126">
    <property type="entry name" value="Pectin lyase-like"/>
    <property type="match status" value="1"/>
</dbReference>
<keyword evidence="4" id="KW-1185">Reference proteome</keyword>
<evidence type="ECO:0000259" key="1">
    <source>
        <dbReference type="Pfam" id="PF13229"/>
    </source>
</evidence>
<dbReference type="InterPro" id="IPR006626">
    <property type="entry name" value="PbH1"/>
</dbReference>
<feature type="domain" description="Right handed beta helix" evidence="1">
    <location>
        <begin position="347"/>
        <end position="513"/>
    </location>
</feature>
<keyword evidence="3" id="KW-0456">Lyase</keyword>
<dbReference type="InterPro" id="IPR012334">
    <property type="entry name" value="Pectin_lyas_fold"/>
</dbReference>
<organism evidence="3 4">
    <name type="scientific">Algoriphagus antarcticus</name>
    <dbReference type="NCBI Taxonomy" id="238540"/>
    <lineage>
        <taxon>Bacteria</taxon>
        <taxon>Pseudomonadati</taxon>
        <taxon>Bacteroidota</taxon>
        <taxon>Cytophagia</taxon>
        <taxon>Cytophagales</taxon>
        <taxon>Cyclobacteriaceae</taxon>
        <taxon>Algoriphagus</taxon>
    </lineage>
</organism>
<dbReference type="RefSeq" id="WP_140160626.1">
    <property type="nucleotide sequence ID" value="NZ_MSSW01000065.1"/>
</dbReference>
<dbReference type="InterPro" id="IPR039448">
    <property type="entry name" value="Beta_helix"/>
</dbReference>
<evidence type="ECO:0000313" key="4">
    <source>
        <dbReference type="Proteomes" id="UP000256405"/>
    </source>
</evidence>
<reference evidence="3 4" key="1">
    <citation type="submission" date="2018-08" db="EMBL/GenBank/DDBJ databases">
        <title>Genomic Encyclopedia of Archaeal and Bacterial Type Strains, Phase II (KMG-II): from individual species to whole genera.</title>
        <authorList>
            <person name="Goeker M."/>
        </authorList>
    </citation>
    <scope>NUCLEOTIDE SEQUENCE [LARGE SCALE GENOMIC DNA]</scope>
    <source>
        <strain evidence="3 4">DSM 15986</strain>
    </source>
</reference>
<proteinExistence type="predicted"/>
<name>A0A3E0DI33_9BACT</name>
<dbReference type="InterPro" id="IPR011050">
    <property type="entry name" value="Pectin_lyase_fold/virulence"/>
</dbReference>
<dbReference type="Pfam" id="PF13229">
    <property type="entry name" value="Beta_helix"/>
    <property type="match status" value="1"/>
</dbReference>
<dbReference type="InterPro" id="IPR048482">
    <property type="entry name" value="GH141_ins"/>
</dbReference>
<comment type="caution">
    <text evidence="3">The sequence shown here is derived from an EMBL/GenBank/DDBJ whole genome shotgun (WGS) entry which is preliminary data.</text>
</comment>
<evidence type="ECO:0000259" key="2">
    <source>
        <dbReference type="Pfam" id="PF21231"/>
    </source>
</evidence>
<dbReference type="Pfam" id="PF21231">
    <property type="entry name" value="GH141_M"/>
    <property type="match status" value="1"/>
</dbReference>
<gene>
    <name evidence="3" type="ORF">C8N25_12221</name>
</gene>